<dbReference type="InterPro" id="IPR036291">
    <property type="entry name" value="NAD(P)-bd_dom_sf"/>
</dbReference>
<evidence type="ECO:0000313" key="4">
    <source>
        <dbReference type="Proteomes" id="UP000028875"/>
    </source>
</evidence>
<dbReference type="Pfam" id="PF21378">
    <property type="entry name" value="YceM-like_C"/>
    <property type="match status" value="1"/>
</dbReference>
<sequence length="307" mass="34621">MVNLPRIGMVGLGGIAQKAYLPILSKETDWTFVGAFSPSREKRKTICKQYRIQDFYSLSALAQACDAVFVHSSTQSHYEVVSELLNKGLDVYVDKPLAASISEAEKLVELSKTSGRKLMVGFNRRFAPMYMKAKEQATNIAWIRVEKHRADSVGPNSYAFTMLDDYLHIVDTVRWLSNSELRVLHGTIHTNGENQLLYAQHMYQSTQNISLTTAMHRKAGTNLEQIELVCDGVITRVKNMNNTEIEGNNTVSSSSFSSWDTVLKQRGFEGAVYHFVECIKFDKQPVIDGVEGFKSQRLLDQLLTHQS</sequence>
<dbReference type="AlphaFoldDB" id="A0A024Q842"/>
<dbReference type="eggNOG" id="COG0673">
    <property type="taxonomic scope" value="Bacteria"/>
</dbReference>
<dbReference type="Gene3D" id="3.40.50.720">
    <property type="entry name" value="NAD(P)-binding Rossmann-like Domain"/>
    <property type="match status" value="1"/>
</dbReference>
<feature type="domain" description="YceM-like C-terminal" evidence="2">
    <location>
        <begin position="128"/>
        <end position="247"/>
    </location>
</feature>
<keyword evidence="4" id="KW-1185">Reference proteome</keyword>
<evidence type="ECO:0000259" key="2">
    <source>
        <dbReference type="Pfam" id="PF21378"/>
    </source>
</evidence>
<dbReference type="Pfam" id="PF01408">
    <property type="entry name" value="GFO_IDH_MocA"/>
    <property type="match status" value="1"/>
</dbReference>
<reference evidence="3 4" key="1">
    <citation type="submission" date="2014-03" db="EMBL/GenBank/DDBJ databases">
        <authorList>
            <person name="Urmite Genomes U."/>
        </authorList>
    </citation>
    <scope>NUCLEOTIDE SEQUENCE [LARGE SCALE GENOMIC DNA]</scope>
    <source>
        <strain evidence="3 4">Vm-5</strain>
    </source>
</reference>
<proteinExistence type="predicted"/>
<dbReference type="InterPro" id="IPR000683">
    <property type="entry name" value="Gfo/Idh/MocA-like_OxRdtase_N"/>
</dbReference>
<evidence type="ECO:0000313" key="3">
    <source>
        <dbReference type="EMBL" id="CDQ38713.1"/>
    </source>
</evidence>
<dbReference type="PANTHER" id="PTHR43708:SF4">
    <property type="entry name" value="OXIDOREDUCTASE YCEM-RELATED"/>
    <property type="match status" value="1"/>
</dbReference>
<dbReference type="InterPro" id="IPR051317">
    <property type="entry name" value="Gfo/Idh/MocA_oxidoreduct"/>
</dbReference>
<accession>A0A024Q842</accession>
<dbReference type="EMBL" id="CCDP010000001">
    <property type="protein sequence ID" value="CDQ38713.1"/>
    <property type="molecule type" value="Genomic_DNA"/>
</dbReference>
<reference evidence="4" key="2">
    <citation type="submission" date="2014-05" db="EMBL/GenBank/DDBJ databases">
        <title>Draft genome sequence of Virgibacillus massiliensis Vm-5.</title>
        <authorList>
            <person name="Khelaifia S."/>
            <person name="Croce O."/>
            <person name="Lagier J.C."/>
            <person name="Raoult D."/>
        </authorList>
    </citation>
    <scope>NUCLEOTIDE SEQUENCE [LARGE SCALE GENOMIC DNA]</scope>
    <source>
        <strain evidence="4">Vm-5</strain>
    </source>
</reference>
<dbReference type="InterPro" id="IPR048477">
    <property type="entry name" value="YceM-like_C"/>
</dbReference>
<dbReference type="PANTHER" id="PTHR43708">
    <property type="entry name" value="CONSERVED EXPRESSED OXIDOREDUCTASE (EUROFUNG)"/>
    <property type="match status" value="1"/>
</dbReference>
<name>A0A024Q842_9BACI</name>
<dbReference type="SUPFAM" id="SSF55347">
    <property type="entry name" value="Glyceraldehyde-3-phosphate dehydrogenase-like, C-terminal domain"/>
    <property type="match status" value="1"/>
</dbReference>
<dbReference type="STRING" id="1462526.BN990_00986"/>
<dbReference type="Gene3D" id="3.30.360.10">
    <property type="entry name" value="Dihydrodipicolinate Reductase, domain 2"/>
    <property type="match status" value="1"/>
</dbReference>
<protein>
    <submittedName>
        <fullName evidence="3">Putative oxidoreductase YceM</fullName>
    </submittedName>
</protein>
<dbReference type="Proteomes" id="UP000028875">
    <property type="component" value="Unassembled WGS sequence"/>
</dbReference>
<gene>
    <name evidence="3" type="primary">yceM_1</name>
    <name evidence="3" type="ORF">BN990_00986</name>
</gene>
<evidence type="ECO:0000259" key="1">
    <source>
        <dbReference type="Pfam" id="PF01408"/>
    </source>
</evidence>
<dbReference type="SUPFAM" id="SSF51735">
    <property type="entry name" value="NAD(P)-binding Rossmann-fold domains"/>
    <property type="match status" value="1"/>
</dbReference>
<dbReference type="GO" id="GO:0000166">
    <property type="term" value="F:nucleotide binding"/>
    <property type="evidence" value="ECO:0007669"/>
    <property type="project" value="InterPro"/>
</dbReference>
<feature type="domain" description="Gfo/Idh/MocA-like oxidoreductase N-terminal" evidence="1">
    <location>
        <begin position="6"/>
        <end position="122"/>
    </location>
</feature>
<organism evidence="3 4">
    <name type="scientific">Virgibacillus massiliensis</name>
    <dbReference type="NCBI Taxonomy" id="1462526"/>
    <lineage>
        <taxon>Bacteria</taxon>
        <taxon>Bacillati</taxon>
        <taxon>Bacillota</taxon>
        <taxon>Bacilli</taxon>
        <taxon>Bacillales</taxon>
        <taxon>Bacillaceae</taxon>
        <taxon>Virgibacillus</taxon>
    </lineage>
</organism>
<comment type="caution">
    <text evidence="3">The sequence shown here is derived from an EMBL/GenBank/DDBJ whole genome shotgun (WGS) entry which is preliminary data.</text>
</comment>